<dbReference type="OrthoDB" id="5582162at2759"/>
<keyword evidence="1" id="KW-0472">Membrane</keyword>
<accession>J0CQ70</accession>
<keyword evidence="1" id="KW-0812">Transmembrane</keyword>
<evidence type="ECO:0000313" key="2">
    <source>
        <dbReference type="EMBL" id="EJD32354.1"/>
    </source>
</evidence>
<keyword evidence="1" id="KW-1133">Transmembrane helix</keyword>
<evidence type="ECO:0000256" key="1">
    <source>
        <dbReference type="SAM" id="Phobius"/>
    </source>
</evidence>
<evidence type="ECO:0000313" key="3">
    <source>
        <dbReference type="Proteomes" id="UP000006514"/>
    </source>
</evidence>
<gene>
    <name evidence="2" type="ORF">AURDEDRAFT_178582</name>
</gene>
<dbReference type="Pfam" id="PF12271">
    <property type="entry name" value="Chs7"/>
    <property type="match status" value="1"/>
</dbReference>
<feature type="transmembrane region" description="Helical" evidence="1">
    <location>
        <begin position="64"/>
        <end position="86"/>
    </location>
</feature>
<dbReference type="GO" id="GO:0006457">
    <property type="term" value="P:protein folding"/>
    <property type="evidence" value="ECO:0007669"/>
    <property type="project" value="TreeGrafter"/>
</dbReference>
<dbReference type="InParanoid" id="J0CQ70"/>
<keyword evidence="3" id="KW-1185">Reference proteome</keyword>
<dbReference type="GO" id="GO:0051082">
    <property type="term" value="F:unfolded protein binding"/>
    <property type="evidence" value="ECO:0007669"/>
    <property type="project" value="TreeGrafter"/>
</dbReference>
<dbReference type="EMBL" id="JH689053">
    <property type="protein sequence ID" value="EJD32354.1"/>
    <property type="molecule type" value="Genomic_DNA"/>
</dbReference>
<proteinExistence type="predicted"/>
<feature type="transmembrane region" description="Helical" evidence="1">
    <location>
        <begin position="33"/>
        <end position="52"/>
    </location>
</feature>
<reference evidence="3" key="1">
    <citation type="journal article" date="2012" name="Science">
        <title>The Paleozoic origin of enzymatic lignin decomposition reconstructed from 31 fungal genomes.</title>
        <authorList>
            <person name="Floudas D."/>
            <person name="Binder M."/>
            <person name="Riley R."/>
            <person name="Barry K."/>
            <person name="Blanchette R.A."/>
            <person name="Henrissat B."/>
            <person name="Martinez A.T."/>
            <person name="Otillar R."/>
            <person name="Spatafora J.W."/>
            <person name="Yadav J.S."/>
            <person name="Aerts A."/>
            <person name="Benoit I."/>
            <person name="Boyd A."/>
            <person name="Carlson A."/>
            <person name="Copeland A."/>
            <person name="Coutinho P.M."/>
            <person name="de Vries R.P."/>
            <person name="Ferreira P."/>
            <person name="Findley K."/>
            <person name="Foster B."/>
            <person name="Gaskell J."/>
            <person name="Glotzer D."/>
            <person name="Gorecki P."/>
            <person name="Heitman J."/>
            <person name="Hesse C."/>
            <person name="Hori C."/>
            <person name="Igarashi K."/>
            <person name="Jurgens J.A."/>
            <person name="Kallen N."/>
            <person name="Kersten P."/>
            <person name="Kohler A."/>
            <person name="Kuees U."/>
            <person name="Kumar T.K.A."/>
            <person name="Kuo A."/>
            <person name="LaButti K."/>
            <person name="Larrondo L.F."/>
            <person name="Lindquist E."/>
            <person name="Ling A."/>
            <person name="Lombard V."/>
            <person name="Lucas S."/>
            <person name="Lundell T."/>
            <person name="Martin R."/>
            <person name="McLaughlin D.J."/>
            <person name="Morgenstern I."/>
            <person name="Morin E."/>
            <person name="Murat C."/>
            <person name="Nagy L.G."/>
            <person name="Nolan M."/>
            <person name="Ohm R.A."/>
            <person name="Patyshakuliyeva A."/>
            <person name="Rokas A."/>
            <person name="Ruiz-Duenas F.J."/>
            <person name="Sabat G."/>
            <person name="Salamov A."/>
            <person name="Samejima M."/>
            <person name="Schmutz J."/>
            <person name="Slot J.C."/>
            <person name="St John F."/>
            <person name="Stenlid J."/>
            <person name="Sun H."/>
            <person name="Sun S."/>
            <person name="Syed K."/>
            <person name="Tsang A."/>
            <person name="Wiebenga A."/>
            <person name="Young D."/>
            <person name="Pisabarro A."/>
            <person name="Eastwood D.C."/>
            <person name="Martin F."/>
            <person name="Cullen D."/>
            <person name="Grigoriev I.V."/>
            <person name="Hibbett D.S."/>
        </authorList>
    </citation>
    <scope>NUCLEOTIDE SEQUENCE [LARGE SCALE GENOMIC DNA]</scope>
    <source>
        <strain evidence="3">TFB10046</strain>
    </source>
</reference>
<dbReference type="AlphaFoldDB" id="J0CQ70"/>
<dbReference type="PANTHER" id="PTHR35329:SF1">
    <property type="entry name" value="CHITIN SYNTHASE EXPORT CHAPERONE"/>
    <property type="match status" value="1"/>
</dbReference>
<dbReference type="Proteomes" id="UP000006514">
    <property type="component" value="Unassembled WGS sequence"/>
</dbReference>
<protein>
    <submittedName>
        <fullName evidence="2">Uncharacterized protein</fullName>
    </submittedName>
</protein>
<dbReference type="KEGG" id="adl:AURDEDRAFT_178582"/>
<dbReference type="InterPro" id="IPR022057">
    <property type="entry name" value="Chs7"/>
</dbReference>
<sequence>MYTHLCSPAHTPYTCPVRPLAAHSPPADAPARAVWYLVAAAAFVLSQLDVFLLSKVICKGTDAVVDGSFVATLLETLTVAFLYGAWRSITEEDWSDDLFYGN</sequence>
<name>J0CQ70_AURST</name>
<organism evidence="2 3">
    <name type="scientific">Auricularia subglabra (strain TFB-10046 / SS5)</name>
    <name type="common">White-rot fungus</name>
    <name type="synonym">Auricularia delicata (strain TFB10046)</name>
    <dbReference type="NCBI Taxonomy" id="717982"/>
    <lineage>
        <taxon>Eukaryota</taxon>
        <taxon>Fungi</taxon>
        <taxon>Dikarya</taxon>
        <taxon>Basidiomycota</taxon>
        <taxon>Agaricomycotina</taxon>
        <taxon>Agaricomycetes</taxon>
        <taxon>Auriculariales</taxon>
        <taxon>Auriculariaceae</taxon>
        <taxon>Auricularia</taxon>
    </lineage>
</organism>
<dbReference type="PANTHER" id="PTHR35329">
    <property type="entry name" value="CHITIN SYNTHASE EXPORT CHAPERONE"/>
    <property type="match status" value="1"/>
</dbReference>
<dbReference type="GO" id="GO:0005789">
    <property type="term" value="C:endoplasmic reticulum membrane"/>
    <property type="evidence" value="ECO:0007669"/>
    <property type="project" value="TreeGrafter"/>
</dbReference>